<reference evidence="4 5" key="1">
    <citation type="submission" date="2019-07" db="EMBL/GenBank/DDBJ databases">
        <authorList>
            <person name="Friedrich A."/>
            <person name="Schacherer J."/>
        </authorList>
    </citation>
    <scope>NUCLEOTIDE SEQUENCE [LARGE SCALE GENOMIC DNA]</scope>
</reference>
<feature type="region of interest" description="Disordered" evidence="1">
    <location>
        <begin position="238"/>
        <end position="365"/>
    </location>
</feature>
<evidence type="ECO:0000256" key="2">
    <source>
        <dbReference type="SAM" id="Phobius"/>
    </source>
</evidence>
<keyword evidence="2" id="KW-0472">Membrane</keyword>
<evidence type="ECO:0000313" key="5">
    <source>
        <dbReference type="Proteomes" id="UP000478008"/>
    </source>
</evidence>
<sequence length="467" mass="50861">MVALDPKEQRKVPIFLKRSPGSTSSTSDDNCVSCGDAPKCPTCKDDEQCVMTTQTCDVCPKTYCTKLTSTLNSSKNSGLSGAKISGIAIGSLVFAVLLITGAGYLIYTKWWLKKHPDSTLFGMRLGYRNKEQDDQEPLDGDELGDDWGDKKQSKRMSQISSSRSSVMTKASNVLNVAYIPGVKISAGRGRRIPHSTRAASVFSKDTLLSSIDEASVHAGQVASKGIHPQLIKVTQPEITTDGTASTERSLLGENSMKTNLQQEVIQEEEEEEEEEDKKAASIKLNKSSKPASIFTSGKASDKINLDKTPFGALVLKKKSEPLASDSESDTDSDLLDSDTESIQKINEEFQRKKEEALSRSGTMKKRGLNIPVRIVPVGEAETVNEEEKKEGSGSNGIMLELDIDDSKTDNAVTATDKDVAKKEKKADEETVEKSACKDGEREEKTQKSPENGKNGLKSLDPFKTPFD</sequence>
<feature type="compositionally biased region" description="Acidic residues" evidence="1">
    <location>
        <begin position="265"/>
        <end position="275"/>
    </location>
</feature>
<feature type="compositionally biased region" description="Polar residues" evidence="1">
    <location>
        <begin position="284"/>
        <end position="298"/>
    </location>
</feature>
<evidence type="ECO:0000313" key="4">
    <source>
        <dbReference type="EMBL" id="VUG16260.1"/>
    </source>
</evidence>
<gene>
    <name evidence="4" type="ORF">DEBR0S1_12046G</name>
</gene>
<feature type="transmembrane region" description="Helical" evidence="2">
    <location>
        <begin position="84"/>
        <end position="107"/>
    </location>
</feature>
<feature type="compositionally biased region" description="Low complexity" evidence="1">
    <location>
        <begin position="155"/>
        <end position="164"/>
    </location>
</feature>
<dbReference type="Proteomes" id="UP000478008">
    <property type="component" value="Unassembled WGS sequence"/>
</dbReference>
<dbReference type="EMBL" id="CABFWN010000001">
    <property type="protein sequence ID" value="VUG16260.1"/>
    <property type="molecule type" value="Genomic_DNA"/>
</dbReference>
<keyword evidence="2" id="KW-0812">Transmembrane</keyword>
<feature type="compositionally biased region" description="Basic and acidic residues" evidence="1">
    <location>
        <begin position="345"/>
        <end position="357"/>
    </location>
</feature>
<organism evidence="4 5">
    <name type="scientific">Dekkera bruxellensis</name>
    <name type="common">Brettanomyces custersii</name>
    <dbReference type="NCBI Taxonomy" id="5007"/>
    <lineage>
        <taxon>Eukaryota</taxon>
        <taxon>Fungi</taxon>
        <taxon>Dikarya</taxon>
        <taxon>Ascomycota</taxon>
        <taxon>Saccharomycotina</taxon>
        <taxon>Pichiomycetes</taxon>
        <taxon>Pichiales</taxon>
        <taxon>Pichiaceae</taxon>
        <taxon>Brettanomyces</taxon>
    </lineage>
</organism>
<feature type="region of interest" description="Disordered" evidence="1">
    <location>
        <begin position="131"/>
        <end position="164"/>
    </location>
</feature>
<proteinExistence type="predicted"/>
<evidence type="ECO:0000259" key="3">
    <source>
        <dbReference type="Pfam" id="PF09463"/>
    </source>
</evidence>
<evidence type="ECO:0000256" key="1">
    <source>
        <dbReference type="SAM" id="MobiDB-lite"/>
    </source>
</evidence>
<accession>A0A7D9GXH4</accession>
<feature type="compositionally biased region" description="Acidic residues" evidence="1">
    <location>
        <begin position="326"/>
        <end position="339"/>
    </location>
</feature>
<dbReference type="InterPro" id="IPR018571">
    <property type="entry name" value="Membrane_anchor_Opy2_N"/>
</dbReference>
<feature type="compositionally biased region" description="Acidic residues" evidence="1">
    <location>
        <begin position="133"/>
        <end position="146"/>
    </location>
</feature>
<feature type="compositionally biased region" description="Polar residues" evidence="1">
    <location>
        <begin position="255"/>
        <end position="264"/>
    </location>
</feature>
<feature type="domain" description="Membrane anchor Opy2 N-terminal" evidence="3">
    <location>
        <begin position="31"/>
        <end position="64"/>
    </location>
</feature>
<feature type="compositionally biased region" description="Basic and acidic residues" evidence="1">
    <location>
        <begin position="415"/>
        <end position="447"/>
    </location>
</feature>
<feature type="compositionally biased region" description="Polar residues" evidence="1">
    <location>
        <begin position="238"/>
        <end position="248"/>
    </location>
</feature>
<name>A0A7D9GXH4_DEKBR</name>
<dbReference type="AlphaFoldDB" id="A0A7D9GXH4"/>
<keyword evidence="5" id="KW-1185">Reference proteome</keyword>
<keyword evidence="2" id="KW-1133">Transmembrane helix</keyword>
<dbReference type="Pfam" id="PF09463">
    <property type="entry name" value="Opy2"/>
    <property type="match status" value="1"/>
</dbReference>
<protein>
    <submittedName>
        <fullName evidence="4">DEBR0S1_12046g1_1</fullName>
    </submittedName>
</protein>
<feature type="region of interest" description="Disordered" evidence="1">
    <location>
        <begin position="378"/>
        <end position="467"/>
    </location>
</feature>